<evidence type="ECO:0000256" key="12">
    <source>
        <dbReference type="ARBA" id="ARBA00047973"/>
    </source>
</evidence>
<comment type="function">
    <text evidence="8">Catalyzes the aldol cleavage of 4-hydroxy-4-methyl-2-oxoglutarate (HMG) into 2 molecules of pyruvate. Also contains a secondary oxaloacetate (OAA) decarboxylase activity due to the common pyruvate enolate transition state formed following C-C bond cleavage in the retro-aldol and decarboxylation reactions.</text>
</comment>
<evidence type="ECO:0000256" key="6">
    <source>
        <dbReference type="ARBA" id="ARBA00012947"/>
    </source>
</evidence>
<gene>
    <name evidence="14" type="ORF">HMPREF9470_01953</name>
</gene>
<feature type="binding site" evidence="13">
    <location>
        <begin position="98"/>
        <end position="101"/>
    </location>
    <ligand>
        <name>substrate</name>
    </ligand>
</feature>
<dbReference type="GO" id="GO:0047443">
    <property type="term" value="F:4-hydroxy-4-methyl-2-oxoglutarate aldolase activity"/>
    <property type="evidence" value="ECO:0007669"/>
    <property type="project" value="UniProtKB-EC"/>
</dbReference>
<keyword evidence="13" id="KW-0460">Magnesium</keyword>
<dbReference type="SUPFAM" id="SSF89562">
    <property type="entry name" value="RraA-like"/>
    <property type="match status" value="1"/>
</dbReference>
<name>A0A0J9C8R5_9FIRM</name>
<evidence type="ECO:0000256" key="10">
    <source>
        <dbReference type="ARBA" id="ARBA00030169"/>
    </source>
</evidence>
<protein>
    <recommendedName>
        <fullName evidence="7">Putative 4-hydroxy-4-methyl-2-oxoglutarate aldolase</fullName>
        <ecNumber evidence="6">4.1.1.112</ecNumber>
        <ecNumber evidence="5">4.1.3.17</ecNumber>
    </recommendedName>
    <alternativeName>
        <fullName evidence="11">Oxaloacetate decarboxylase</fullName>
    </alternativeName>
    <alternativeName>
        <fullName evidence="9">Regulator of ribonuclease activity homolog</fullName>
    </alternativeName>
    <alternativeName>
        <fullName evidence="10">RraA-like protein</fullName>
    </alternativeName>
</protein>
<reference evidence="14 15" key="1">
    <citation type="submission" date="2011-04" db="EMBL/GenBank/DDBJ databases">
        <title>The Genome Sequence of Clostridium citroniae WAL-19142.</title>
        <authorList>
            <consortium name="The Broad Institute Genome Sequencing Platform"/>
            <person name="Earl A."/>
            <person name="Ward D."/>
            <person name="Feldgarden M."/>
            <person name="Gevers D."/>
            <person name="Warren Y.A."/>
            <person name="Tyrrell K.L."/>
            <person name="Citron D.M."/>
            <person name="Goldstein E.J."/>
            <person name="Daigneault M."/>
            <person name="Allen-Vercoe E."/>
            <person name="Young S.K."/>
            <person name="Zeng Q."/>
            <person name="Gargeya S."/>
            <person name="Fitzgerald M."/>
            <person name="Haas B."/>
            <person name="Abouelleil A."/>
            <person name="Alvarado L."/>
            <person name="Arachchi H.M."/>
            <person name="Berlin A."/>
            <person name="Brown A."/>
            <person name="Chapman S.B."/>
            <person name="Chen Z."/>
            <person name="Dunbar C."/>
            <person name="Freedman E."/>
            <person name="Gearin G."/>
            <person name="Gellesch M."/>
            <person name="Goldberg J."/>
            <person name="Griggs A."/>
            <person name="Gujja S."/>
            <person name="Heilman E.R."/>
            <person name="Heiman D."/>
            <person name="Howarth C."/>
            <person name="Larson L."/>
            <person name="Lui A."/>
            <person name="MacDonald P.J."/>
            <person name="Mehta T."/>
            <person name="Montmayeur A."/>
            <person name="Murphy C."/>
            <person name="Neiman D."/>
            <person name="Pearson M."/>
            <person name="Priest M."/>
            <person name="Roberts A."/>
            <person name="Saif S."/>
            <person name="Shea T."/>
            <person name="Shenoy N."/>
            <person name="Sisk P."/>
            <person name="Stolte C."/>
            <person name="Sykes S."/>
            <person name="White J."/>
            <person name="Yandava C."/>
            <person name="Wortman J."/>
            <person name="Nusbaum C."/>
            <person name="Birren B."/>
        </authorList>
    </citation>
    <scope>NUCLEOTIDE SEQUENCE [LARGE SCALE GENOMIC DNA]</scope>
    <source>
        <strain evidence="14 15">WAL-19142</strain>
    </source>
</reference>
<evidence type="ECO:0000256" key="11">
    <source>
        <dbReference type="ARBA" id="ARBA00032305"/>
    </source>
</evidence>
<accession>A0A0J9C8R5</accession>
<dbReference type="PATRIC" id="fig|742734.4.peg.2095"/>
<comment type="catalytic activity">
    <reaction evidence="12">
        <text>oxaloacetate + H(+) = pyruvate + CO2</text>
        <dbReference type="Rhea" id="RHEA:15641"/>
        <dbReference type="ChEBI" id="CHEBI:15361"/>
        <dbReference type="ChEBI" id="CHEBI:15378"/>
        <dbReference type="ChEBI" id="CHEBI:16452"/>
        <dbReference type="ChEBI" id="CHEBI:16526"/>
        <dbReference type="EC" id="4.1.1.112"/>
    </reaction>
</comment>
<dbReference type="OrthoDB" id="9784786at2"/>
<dbReference type="Pfam" id="PF03737">
    <property type="entry name" value="RraA-like"/>
    <property type="match status" value="1"/>
</dbReference>
<dbReference type="InterPro" id="IPR036704">
    <property type="entry name" value="RraA/RraA-like_sf"/>
</dbReference>
<dbReference type="GO" id="GO:0046872">
    <property type="term" value="F:metal ion binding"/>
    <property type="evidence" value="ECO:0007669"/>
    <property type="project" value="UniProtKB-KW"/>
</dbReference>
<dbReference type="InterPro" id="IPR005493">
    <property type="entry name" value="RraA/RraA-like"/>
</dbReference>
<evidence type="ECO:0000256" key="5">
    <source>
        <dbReference type="ARBA" id="ARBA00012213"/>
    </source>
</evidence>
<dbReference type="Gene3D" id="3.50.30.40">
    <property type="entry name" value="Ribonuclease E inhibitor RraA/RraA-like"/>
    <property type="match status" value="1"/>
</dbReference>
<evidence type="ECO:0000256" key="8">
    <source>
        <dbReference type="ARBA" id="ARBA00025046"/>
    </source>
</evidence>
<dbReference type="Proteomes" id="UP000037392">
    <property type="component" value="Unassembled WGS sequence"/>
</dbReference>
<dbReference type="EMBL" id="ADLK01000018">
    <property type="protein sequence ID" value="KMW20894.1"/>
    <property type="molecule type" value="Genomic_DNA"/>
</dbReference>
<dbReference type="GO" id="GO:0008948">
    <property type="term" value="F:oxaloacetate decarboxylase activity"/>
    <property type="evidence" value="ECO:0007669"/>
    <property type="project" value="UniProtKB-EC"/>
</dbReference>
<dbReference type="PANTHER" id="PTHR33254">
    <property type="entry name" value="4-HYDROXY-4-METHYL-2-OXOGLUTARATE ALDOLASE 3-RELATED"/>
    <property type="match status" value="1"/>
</dbReference>
<organism evidence="14 15">
    <name type="scientific">[Clostridium] citroniae WAL-19142</name>
    <dbReference type="NCBI Taxonomy" id="742734"/>
    <lineage>
        <taxon>Bacteria</taxon>
        <taxon>Bacillati</taxon>
        <taxon>Bacillota</taxon>
        <taxon>Clostridia</taxon>
        <taxon>Lachnospirales</taxon>
        <taxon>Lachnospiraceae</taxon>
        <taxon>Enterocloster</taxon>
    </lineage>
</organism>
<comment type="cofactor">
    <cofactor evidence="2">
        <name>a divalent metal cation</name>
        <dbReference type="ChEBI" id="CHEBI:60240"/>
    </cofactor>
</comment>
<dbReference type="CDD" id="cd16841">
    <property type="entry name" value="RraA_family"/>
    <property type="match status" value="1"/>
</dbReference>
<sequence>MSVGNRVYLKRDLPSKELIQAFRKIPAAVIGDCMGRNCALHCSIRLMSKPVKNMCGPALTVQSRGGDNLFFHKALDMAQEGDVIVMATSFCDTNSVAGENIAANATFKKLGGLVFDAPIRDIKGISKMELPVYATGTTPGGPHKSAPGEINVPISCGSCFIYPGDIIVGDMDGVVVVPLGDAEAVLEAAQKYYVADMHSQEEAAAGSWNREWIDRDLKAAGVEIIDGCCRR</sequence>
<evidence type="ECO:0000256" key="9">
    <source>
        <dbReference type="ARBA" id="ARBA00029596"/>
    </source>
</evidence>
<evidence type="ECO:0000256" key="3">
    <source>
        <dbReference type="ARBA" id="ARBA00008621"/>
    </source>
</evidence>
<dbReference type="PANTHER" id="PTHR33254:SF4">
    <property type="entry name" value="4-HYDROXY-4-METHYL-2-OXOGLUTARATE ALDOLASE 3-RELATED"/>
    <property type="match status" value="1"/>
</dbReference>
<dbReference type="EC" id="4.1.3.17" evidence="5"/>
<evidence type="ECO:0000313" key="15">
    <source>
        <dbReference type="Proteomes" id="UP000037392"/>
    </source>
</evidence>
<evidence type="ECO:0000256" key="7">
    <source>
        <dbReference type="ARBA" id="ARBA00016549"/>
    </source>
</evidence>
<comment type="cofactor">
    <cofactor evidence="13">
        <name>Mg(2+)</name>
        <dbReference type="ChEBI" id="CHEBI:18420"/>
    </cofactor>
</comment>
<proteinExistence type="inferred from homology"/>
<feature type="binding site" evidence="13">
    <location>
        <position position="120"/>
    </location>
    <ligand>
        <name>substrate</name>
    </ligand>
</feature>
<feature type="binding site" evidence="13">
    <location>
        <position position="121"/>
    </location>
    <ligand>
        <name>Mg(2+)</name>
        <dbReference type="ChEBI" id="CHEBI:18420"/>
    </ligand>
</feature>
<dbReference type="GeneID" id="93166277"/>
<evidence type="ECO:0000313" key="14">
    <source>
        <dbReference type="EMBL" id="KMW20894.1"/>
    </source>
</evidence>
<comment type="caution">
    <text evidence="14">The sequence shown here is derived from an EMBL/GenBank/DDBJ whole genome shotgun (WGS) entry which is preliminary data.</text>
</comment>
<dbReference type="AlphaFoldDB" id="A0A0J9C8R5"/>
<comment type="subunit">
    <text evidence="4">Homotrimer.</text>
</comment>
<evidence type="ECO:0000256" key="1">
    <source>
        <dbReference type="ARBA" id="ARBA00001342"/>
    </source>
</evidence>
<evidence type="ECO:0000256" key="13">
    <source>
        <dbReference type="PIRSR" id="PIRSR605493-1"/>
    </source>
</evidence>
<keyword evidence="13" id="KW-0479">Metal-binding</keyword>
<evidence type="ECO:0000256" key="2">
    <source>
        <dbReference type="ARBA" id="ARBA00001968"/>
    </source>
</evidence>
<dbReference type="RefSeq" id="WP_048929741.1">
    <property type="nucleotide sequence ID" value="NZ_KQ235877.1"/>
</dbReference>
<dbReference type="EC" id="4.1.1.112" evidence="6"/>
<comment type="similarity">
    <text evidence="3">Belongs to the class II aldolase/RraA-like family.</text>
</comment>
<evidence type="ECO:0000256" key="4">
    <source>
        <dbReference type="ARBA" id="ARBA00011233"/>
    </source>
</evidence>
<comment type="catalytic activity">
    <reaction evidence="1">
        <text>4-hydroxy-4-methyl-2-oxoglutarate = 2 pyruvate</text>
        <dbReference type="Rhea" id="RHEA:22748"/>
        <dbReference type="ChEBI" id="CHEBI:15361"/>
        <dbReference type="ChEBI" id="CHEBI:58276"/>
        <dbReference type="EC" id="4.1.3.17"/>
    </reaction>
</comment>